<dbReference type="PANTHER" id="PTHR19328:SF75">
    <property type="entry name" value="ALDOSE SUGAR DEHYDROGENASE YLII"/>
    <property type="match status" value="1"/>
</dbReference>
<dbReference type="Gene3D" id="2.120.10.30">
    <property type="entry name" value="TolB, C-terminal domain"/>
    <property type="match status" value="1"/>
</dbReference>
<organism evidence="4 5">
    <name type="scientific">Maribacter litopenaei</name>
    <dbReference type="NCBI Taxonomy" id="2976127"/>
    <lineage>
        <taxon>Bacteria</taxon>
        <taxon>Pseudomonadati</taxon>
        <taxon>Bacteroidota</taxon>
        <taxon>Flavobacteriia</taxon>
        <taxon>Flavobacteriales</taxon>
        <taxon>Flavobacteriaceae</taxon>
        <taxon>Maribacter</taxon>
    </lineage>
</organism>
<dbReference type="Proteomes" id="UP001059209">
    <property type="component" value="Chromosome"/>
</dbReference>
<dbReference type="InterPro" id="IPR011042">
    <property type="entry name" value="6-blade_b-propeller_TolB-like"/>
</dbReference>
<feature type="domain" description="Glucose/Sorbosone dehydrogenase" evidence="3">
    <location>
        <begin position="93"/>
        <end position="237"/>
    </location>
</feature>
<sequence>MTLDESTYEGGANGDYHPIAWYHDFDGGRAFYTGAGHTDESFSEDLFLKHILGGIKYAIGENELLDYSKVTTQTPPDNDRFSKVVLSEGQFFEPTEMAVLPNNDVLIAQRRGEIVLFNEETQELKEVAKLDVYWKTLETPGVNAEEGVMGLQKDPDYANNHWIYVYYAPTGDKWINRLSRFKYADGNFDTGSEQVILEIDSQREICCHTGGSIAFSRDNLLYLSTGDNSTPFNEADQKYVNNGFAPLNDTPGHEQFDARRSSEIQMT</sequence>
<dbReference type="EMBL" id="CP104205">
    <property type="protein sequence ID" value="UWX53713.1"/>
    <property type="molecule type" value="Genomic_DNA"/>
</dbReference>
<evidence type="ECO:0000259" key="2">
    <source>
        <dbReference type="Pfam" id="PF06283"/>
    </source>
</evidence>
<evidence type="ECO:0000259" key="3">
    <source>
        <dbReference type="Pfam" id="PF07995"/>
    </source>
</evidence>
<dbReference type="InterPro" id="IPR029010">
    <property type="entry name" value="ThuA-like"/>
</dbReference>
<dbReference type="Gene3D" id="3.40.50.880">
    <property type="match status" value="1"/>
</dbReference>
<reference evidence="4" key="1">
    <citation type="submission" date="2022-09" db="EMBL/GenBank/DDBJ databases">
        <title>Maribacter litopenaei sp. nov., isolated from the intestinal tract of the Pacific White Shrimp, Litopenaeus vannamei.</title>
        <authorList>
            <person name="Kim S.Y."/>
            <person name="Hwang C.Y."/>
        </authorList>
    </citation>
    <scope>NUCLEOTIDE SEQUENCE</scope>
    <source>
        <strain evidence="4">HL-LV01</strain>
    </source>
</reference>
<dbReference type="SUPFAM" id="SSF50952">
    <property type="entry name" value="Soluble quinoprotein glucose dehydrogenase"/>
    <property type="match status" value="1"/>
</dbReference>
<feature type="region of interest" description="Disordered" evidence="1">
    <location>
        <begin position="243"/>
        <end position="267"/>
    </location>
</feature>
<evidence type="ECO:0000313" key="5">
    <source>
        <dbReference type="Proteomes" id="UP001059209"/>
    </source>
</evidence>
<dbReference type="Pfam" id="PF07995">
    <property type="entry name" value="GSDH"/>
    <property type="match status" value="1"/>
</dbReference>
<keyword evidence="5" id="KW-1185">Reference proteome</keyword>
<feature type="compositionally biased region" description="Basic and acidic residues" evidence="1">
    <location>
        <begin position="251"/>
        <end position="267"/>
    </location>
</feature>
<dbReference type="Pfam" id="PF06283">
    <property type="entry name" value="ThuA"/>
    <property type="match status" value="1"/>
</dbReference>
<evidence type="ECO:0000256" key="1">
    <source>
        <dbReference type="SAM" id="MobiDB-lite"/>
    </source>
</evidence>
<proteinExistence type="predicted"/>
<feature type="domain" description="ThuA-like" evidence="2">
    <location>
        <begin position="1"/>
        <end position="58"/>
    </location>
</feature>
<accession>A0ABY5Y3Z3</accession>
<evidence type="ECO:0000313" key="4">
    <source>
        <dbReference type="EMBL" id="UWX53713.1"/>
    </source>
</evidence>
<gene>
    <name evidence="4" type="ORF">NYZ99_11190</name>
</gene>
<name>A0ABY5Y3Z3_9FLAO</name>
<protein>
    <submittedName>
        <fullName evidence="4">PQQ-dependent sugar dehydrogenase</fullName>
    </submittedName>
</protein>
<dbReference type="SUPFAM" id="SSF52317">
    <property type="entry name" value="Class I glutamine amidotransferase-like"/>
    <property type="match status" value="1"/>
</dbReference>
<dbReference type="PANTHER" id="PTHR19328">
    <property type="entry name" value="HEDGEHOG-INTERACTING PROTEIN"/>
    <property type="match status" value="1"/>
</dbReference>
<dbReference type="InterPro" id="IPR029062">
    <property type="entry name" value="Class_I_gatase-like"/>
</dbReference>
<dbReference type="InterPro" id="IPR012938">
    <property type="entry name" value="Glc/Sorbosone_DH"/>
</dbReference>
<dbReference type="InterPro" id="IPR011041">
    <property type="entry name" value="Quinoprot_gluc/sorb_DH_b-prop"/>
</dbReference>
<dbReference type="RefSeq" id="WP_260571213.1">
    <property type="nucleotide sequence ID" value="NZ_CP104205.1"/>
</dbReference>